<evidence type="ECO:0000256" key="2">
    <source>
        <dbReference type="ARBA" id="ARBA00022438"/>
    </source>
</evidence>
<feature type="binding site" evidence="8">
    <location>
        <position position="245"/>
    </location>
    <ligand>
        <name>Zn(2+)</name>
        <dbReference type="ChEBI" id="CHEBI:29105"/>
        <label>1</label>
    </ligand>
</feature>
<evidence type="ECO:0000313" key="11">
    <source>
        <dbReference type="Proteomes" id="UP000184357"/>
    </source>
</evidence>
<feature type="binding site" evidence="8">
    <location>
        <position position="64"/>
    </location>
    <ligand>
        <name>Zn(2+)</name>
        <dbReference type="ChEBI" id="CHEBI:29105"/>
        <label>1</label>
    </ligand>
</feature>
<feature type="compositionally biased region" description="Basic and acidic residues" evidence="9">
    <location>
        <begin position="110"/>
        <end position="121"/>
    </location>
</feature>
<gene>
    <name evidence="10" type="ORF">SAMN05443636_2338</name>
</gene>
<keyword evidence="2" id="KW-0031">Aminopeptidase</keyword>
<feature type="binding site" evidence="8">
    <location>
        <position position="193"/>
    </location>
    <ligand>
        <name>Zn(2+)</name>
        <dbReference type="ChEBI" id="CHEBI:29105"/>
        <label>2</label>
    </ligand>
</feature>
<dbReference type="InterPro" id="IPR023367">
    <property type="entry name" value="Peptidase_M42_dom2"/>
</dbReference>
<dbReference type="InterPro" id="IPR051464">
    <property type="entry name" value="Peptidase_M42_aminopept"/>
</dbReference>
<keyword evidence="11" id="KW-1185">Reference proteome</keyword>
<evidence type="ECO:0000256" key="5">
    <source>
        <dbReference type="ARBA" id="ARBA00022801"/>
    </source>
</evidence>
<feature type="binding site" evidence="8">
    <location>
        <position position="193"/>
    </location>
    <ligand>
        <name>Zn(2+)</name>
        <dbReference type="ChEBI" id="CHEBI:29105"/>
        <label>1</label>
    </ligand>
</feature>
<evidence type="ECO:0000256" key="3">
    <source>
        <dbReference type="ARBA" id="ARBA00022670"/>
    </source>
</evidence>
<dbReference type="Gene3D" id="3.40.630.10">
    <property type="entry name" value="Zn peptidases"/>
    <property type="match status" value="1"/>
</dbReference>
<dbReference type="RefSeq" id="WP_073309751.1">
    <property type="nucleotide sequence ID" value="NZ_FQWV01000006.1"/>
</dbReference>
<evidence type="ECO:0000256" key="8">
    <source>
        <dbReference type="PIRSR" id="PIRSR001123-2"/>
    </source>
</evidence>
<comment type="similarity">
    <text evidence="1 6">Belongs to the peptidase M42 family.</text>
</comment>
<dbReference type="Gene3D" id="2.40.30.40">
    <property type="entry name" value="Peptidase M42, domain 2"/>
    <property type="match status" value="1"/>
</dbReference>
<reference evidence="10 11" key="1">
    <citation type="submission" date="2016-11" db="EMBL/GenBank/DDBJ databases">
        <authorList>
            <person name="Jaros S."/>
            <person name="Januszkiewicz K."/>
            <person name="Wedrychowicz H."/>
        </authorList>
    </citation>
    <scope>NUCLEOTIDE SEQUENCE [LARGE SCALE GENOMIC DNA]</scope>
    <source>
        <strain evidence="10 11">DSM 9297</strain>
    </source>
</reference>
<evidence type="ECO:0000256" key="1">
    <source>
        <dbReference type="ARBA" id="ARBA00006272"/>
    </source>
</evidence>
<dbReference type="AlphaFoldDB" id="A0A1M5S4T1"/>
<feature type="region of interest" description="Disordered" evidence="9">
    <location>
        <begin position="103"/>
        <end position="133"/>
    </location>
</feature>
<dbReference type="PIRSF" id="PIRSF001123">
    <property type="entry name" value="PepA_GA"/>
    <property type="match status" value="1"/>
</dbReference>
<feature type="active site" description="Proton acceptor" evidence="7">
    <location>
        <position position="222"/>
    </location>
</feature>
<accession>A0A1M5S4T1</accession>
<dbReference type="EMBL" id="FQWV01000006">
    <property type="protein sequence ID" value="SHH33511.1"/>
    <property type="molecule type" value="Genomic_DNA"/>
</dbReference>
<dbReference type="Proteomes" id="UP000184357">
    <property type="component" value="Unassembled WGS sequence"/>
</dbReference>
<evidence type="ECO:0000256" key="9">
    <source>
        <dbReference type="SAM" id="MobiDB-lite"/>
    </source>
</evidence>
<dbReference type="PANTHER" id="PTHR32481">
    <property type="entry name" value="AMINOPEPTIDASE"/>
    <property type="match status" value="1"/>
</dbReference>
<name>A0A1M5S4T1_9EURY</name>
<comment type="cofactor">
    <cofactor evidence="8">
        <name>a divalent metal cation</name>
        <dbReference type="ChEBI" id="CHEBI:60240"/>
    </cofactor>
    <text evidence="8">Binds 2 divalent metal cations per subunit.</text>
</comment>
<proteinExistence type="inferred from homology"/>
<dbReference type="GO" id="GO:0004177">
    <property type="term" value="F:aminopeptidase activity"/>
    <property type="evidence" value="ECO:0007669"/>
    <property type="project" value="UniProtKB-UniRule"/>
</dbReference>
<evidence type="ECO:0000256" key="4">
    <source>
        <dbReference type="ARBA" id="ARBA00022723"/>
    </source>
</evidence>
<organism evidence="10 11">
    <name type="scientific">Halobaculum gomorrense</name>
    <dbReference type="NCBI Taxonomy" id="43928"/>
    <lineage>
        <taxon>Archaea</taxon>
        <taxon>Methanobacteriati</taxon>
        <taxon>Methanobacteriota</taxon>
        <taxon>Stenosarchaea group</taxon>
        <taxon>Halobacteria</taxon>
        <taxon>Halobacteriales</taxon>
        <taxon>Haloferacaceae</taxon>
        <taxon>Halobaculum</taxon>
    </lineage>
</organism>
<evidence type="ECO:0000256" key="6">
    <source>
        <dbReference type="PIRNR" id="PIRNR001123"/>
    </source>
</evidence>
<dbReference type="OrthoDB" id="30642at2157"/>
<feature type="binding site" evidence="8">
    <location>
        <position position="223"/>
    </location>
    <ligand>
        <name>Zn(2+)</name>
        <dbReference type="ChEBI" id="CHEBI:29105"/>
        <label>2</label>
    </ligand>
</feature>
<feature type="binding site" evidence="8">
    <location>
        <position position="333"/>
    </location>
    <ligand>
        <name>Zn(2+)</name>
        <dbReference type="ChEBI" id="CHEBI:29105"/>
        <label>2</label>
    </ligand>
</feature>
<dbReference type="InterPro" id="IPR008007">
    <property type="entry name" value="Peptidase_M42"/>
</dbReference>
<dbReference type="SUPFAM" id="SSF53187">
    <property type="entry name" value="Zn-dependent exopeptidases"/>
    <property type="match status" value="1"/>
</dbReference>
<dbReference type="GO" id="GO:0006508">
    <property type="term" value="P:proteolysis"/>
    <property type="evidence" value="ECO:0007669"/>
    <property type="project" value="UniProtKB-KW"/>
</dbReference>
<evidence type="ECO:0000313" key="10">
    <source>
        <dbReference type="EMBL" id="SHH33511.1"/>
    </source>
</evidence>
<keyword evidence="4 8" id="KW-0479">Metal-binding</keyword>
<sequence>MDGFDLLCGLTESHGPVGHETEPRELVVRELQRTADRVRTDAMGTVVGTLEGDDDAPELLIAAHMDEIGFIVRHVDEEGILHVSSLGGWNPEILRSARVRIHATGGDGSEGERREPSERTGSEATRGGPVDGVIGAIPAHVRDTETEQNIDDVAIDVGLDAEAARERISVGDTVTMRAPTERMGECVSRKALDDRAGVWAVLRAAERADPDATVHYVATTQEEVGLRGAEAVGVDLDPDVALAVDGTLERSVPGIDAADRVTTLGAGVAVKRTDATVVSTPAVADRLEALADDRGVPFQREVAANIGTDAGALQTAVGSTPVGAVSIPVRYHHSTVETAHVDDLAATVDLLVAAAEAGAGGLAHEGDAVGEPSPRSDP</sequence>
<dbReference type="Pfam" id="PF05343">
    <property type="entry name" value="Peptidase_M42"/>
    <property type="match status" value="2"/>
</dbReference>
<dbReference type="STRING" id="43928.SAMN05443636_2338"/>
<dbReference type="SUPFAM" id="SSF101821">
    <property type="entry name" value="Aminopeptidase/glucanase lid domain"/>
    <property type="match status" value="1"/>
</dbReference>
<evidence type="ECO:0000256" key="7">
    <source>
        <dbReference type="PIRSR" id="PIRSR001123-1"/>
    </source>
</evidence>
<protein>
    <submittedName>
        <fullName evidence="10">Endoglucanase</fullName>
    </submittedName>
</protein>
<dbReference type="GO" id="GO:0046872">
    <property type="term" value="F:metal ion binding"/>
    <property type="evidence" value="ECO:0007669"/>
    <property type="project" value="UniProtKB-UniRule"/>
</dbReference>
<keyword evidence="3" id="KW-0645">Protease</keyword>
<dbReference type="PANTHER" id="PTHR32481:SF0">
    <property type="entry name" value="AMINOPEPTIDASE YPDE-RELATED"/>
    <property type="match status" value="1"/>
</dbReference>
<keyword evidence="5" id="KW-0378">Hydrolase</keyword>